<reference evidence="1 2" key="1">
    <citation type="submission" date="2018-07" db="EMBL/GenBank/DDBJ databases">
        <title>Draft Genome Assemblies for Five Robust Yarrowia lipolytica Strains Exhibiting High Lipid Production and Pentose Sugar Utilization and Sugar Alcohol Secretion from Undetoxified Lignocellulosic Biomass Hydrolysates.</title>
        <authorList>
            <consortium name="DOE Joint Genome Institute"/>
            <person name="Walker C."/>
            <person name="Ryu S."/>
            <person name="Na H."/>
            <person name="Zane M."/>
            <person name="LaButti K."/>
            <person name="Lipzen A."/>
            <person name="Haridas S."/>
            <person name="Barry K."/>
            <person name="Grigoriev I.V."/>
            <person name="Quarterman J."/>
            <person name="Slininger P."/>
            <person name="Dien B."/>
            <person name="Trinh C.T."/>
        </authorList>
    </citation>
    <scope>NUCLEOTIDE SEQUENCE [LARGE SCALE GENOMIC DNA]</scope>
    <source>
        <strain evidence="1 2">YB392</strain>
    </source>
</reference>
<dbReference type="VEuPathDB" id="FungiDB:YALI1_F07093g"/>
<sequence length="222" mass="23540">MKFSAVAVAAVASSALAAPSPRLQSREILVSGENAAQVVADFAPVFSLAPGSFAAQAQQSVGFLDFSGYINFAVGLLQTGGQFLKDTGKAITDLSLNELGQAISNALLGVLKYLNAFLDVVKGGTRFDQAVYAFIINSGLKDFLTNVGMWIVNLSQKILMSPLLNNIVDILKNLFGWLFGSKQTVQKTLGDQADTSGFDRAMLAVQSVQSAAQQKLDGQKNN</sequence>
<dbReference type="AlphaFoldDB" id="A0A371C835"/>
<name>A0A371C835_YARLL</name>
<organism evidence="1 2">
    <name type="scientific">Yarrowia lipolytica</name>
    <name type="common">Candida lipolytica</name>
    <dbReference type="NCBI Taxonomy" id="4952"/>
    <lineage>
        <taxon>Eukaryota</taxon>
        <taxon>Fungi</taxon>
        <taxon>Dikarya</taxon>
        <taxon>Ascomycota</taxon>
        <taxon>Saccharomycotina</taxon>
        <taxon>Dipodascomycetes</taxon>
        <taxon>Dipodascales</taxon>
        <taxon>Dipodascales incertae sedis</taxon>
        <taxon>Yarrowia</taxon>
    </lineage>
</organism>
<evidence type="ECO:0000313" key="1">
    <source>
        <dbReference type="EMBL" id="RDW26352.1"/>
    </source>
</evidence>
<accession>A0A371C835</accession>
<evidence type="ECO:0000313" key="2">
    <source>
        <dbReference type="Proteomes" id="UP000256601"/>
    </source>
</evidence>
<protein>
    <submittedName>
        <fullName evidence="1">Uncharacterized protein</fullName>
    </submittedName>
</protein>
<proteinExistence type="predicted"/>
<dbReference type="EMBL" id="KZ858981">
    <property type="protein sequence ID" value="RDW26352.1"/>
    <property type="molecule type" value="Genomic_DNA"/>
</dbReference>
<dbReference type="Proteomes" id="UP000256601">
    <property type="component" value="Unassembled WGS sequence"/>
</dbReference>
<dbReference type="OrthoDB" id="4085648at2759"/>
<gene>
    <name evidence="1" type="ORF">B0I71DRAFT_81560</name>
</gene>
<dbReference type="VEuPathDB" id="FungiDB:YALI0_C05687g"/>